<comment type="subcellular location">
    <subcellularLocation>
        <location evidence="1">Secreted</location>
    </subcellularLocation>
</comment>
<keyword evidence="12" id="KW-1185">Reference proteome</keyword>
<evidence type="ECO:0000256" key="7">
    <source>
        <dbReference type="PROSITE-ProRule" id="PRU00776"/>
    </source>
</evidence>
<comment type="caution">
    <text evidence="11">The sequence shown here is derived from an EMBL/GenBank/DDBJ whole genome shotgun (WGS) entry which is preliminary data.</text>
</comment>
<reference evidence="11" key="1">
    <citation type="submission" date="2019-08" db="EMBL/GenBank/DDBJ databases">
        <title>The genome of the North American firefly Photinus pyralis.</title>
        <authorList>
            <consortium name="Photinus pyralis genome working group"/>
            <person name="Fallon T.R."/>
            <person name="Sander Lower S.E."/>
            <person name="Weng J.-K."/>
        </authorList>
    </citation>
    <scope>NUCLEOTIDE SEQUENCE</scope>
    <source>
        <strain evidence="11">TRF0915ILg1</strain>
        <tissue evidence="11">Whole body</tissue>
    </source>
</reference>
<sequence>MLSFSFKYASTVILFYSIYESNAAQRFWCTPNTEWMEDCNKCWCLDKGVPLCTKVPCNIKNVEDSVNNHVKKRQISIINFFVSTISIIGIGVVVNFVGNLIWSGIMSYIDKYFRRSSDTEKSKSLSVENKTASESSDKKSQN</sequence>
<evidence type="ECO:0000256" key="8">
    <source>
        <dbReference type="SAM" id="MobiDB-lite"/>
    </source>
</evidence>
<dbReference type="OrthoDB" id="10026631at2759"/>
<dbReference type="Proteomes" id="UP000801492">
    <property type="component" value="Unassembled WGS sequence"/>
</dbReference>
<evidence type="ECO:0000256" key="4">
    <source>
        <dbReference type="ARBA" id="ARBA00022900"/>
    </source>
</evidence>
<keyword evidence="4 7" id="KW-0722">Serine protease inhibitor</keyword>
<evidence type="ECO:0000256" key="9">
    <source>
        <dbReference type="SAM" id="Phobius"/>
    </source>
</evidence>
<dbReference type="GO" id="GO:0005576">
    <property type="term" value="C:extracellular region"/>
    <property type="evidence" value="ECO:0007669"/>
    <property type="project" value="UniProtKB-SubCell"/>
</dbReference>
<evidence type="ECO:0000256" key="5">
    <source>
        <dbReference type="ARBA" id="ARBA00023157"/>
    </source>
</evidence>
<dbReference type="InterPro" id="IPR008037">
    <property type="entry name" value="Pacifastin_dom"/>
</dbReference>
<evidence type="ECO:0000256" key="6">
    <source>
        <dbReference type="ARBA" id="ARBA00029459"/>
    </source>
</evidence>
<keyword evidence="9" id="KW-1133">Transmembrane helix</keyword>
<comment type="similarity">
    <text evidence="6 7">Belongs to the protease inhibitor I19 family.</text>
</comment>
<keyword evidence="3 7" id="KW-0646">Protease inhibitor</keyword>
<name>A0A8K0G7L1_IGNLU</name>
<evidence type="ECO:0000256" key="1">
    <source>
        <dbReference type="ARBA" id="ARBA00004613"/>
    </source>
</evidence>
<gene>
    <name evidence="11" type="ORF">ILUMI_11566</name>
</gene>
<feature type="domain" description="Pacifastin" evidence="10">
    <location>
        <begin position="26"/>
        <end position="60"/>
    </location>
</feature>
<dbReference type="Pfam" id="PF05375">
    <property type="entry name" value="Pacifastin_I"/>
    <property type="match status" value="1"/>
</dbReference>
<feature type="disulfide bond" evidence="7">
    <location>
        <begin position="42"/>
        <end position="52"/>
    </location>
</feature>
<keyword evidence="9" id="KW-0812">Transmembrane</keyword>
<protein>
    <recommendedName>
        <fullName evidence="10">Pacifastin domain-containing protein</fullName>
    </recommendedName>
</protein>
<evidence type="ECO:0000313" key="12">
    <source>
        <dbReference type="Proteomes" id="UP000801492"/>
    </source>
</evidence>
<feature type="region of interest" description="Disordered" evidence="8">
    <location>
        <begin position="118"/>
        <end position="142"/>
    </location>
</feature>
<accession>A0A8K0G7L1</accession>
<keyword evidence="9" id="KW-0472">Membrane</keyword>
<comment type="caution">
    <text evidence="7">Lacks conserved residue(s) required for the propagation of feature annotation.</text>
</comment>
<feature type="transmembrane region" description="Helical" evidence="9">
    <location>
        <begin position="77"/>
        <end position="102"/>
    </location>
</feature>
<dbReference type="EMBL" id="VTPC01006842">
    <property type="protein sequence ID" value="KAF2894600.1"/>
    <property type="molecule type" value="Genomic_DNA"/>
</dbReference>
<feature type="disulfide bond" evidence="7">
    <location>
        <begin position="29"/>
        <end position="44"/>
    </location>
</feature>
<organism evidence="11 12">
    <name type="scientific">Ignelater luminosus</name>
    <name type="common">Cucubano</name>
    <name type="synonym">Pyrophorus luminosus</name>
    <dbReference type="NCBI Taxonomy" id="2038154"/>
    <lineage>
        <taxon>Eukaryota</taxon>
        <taxon>Metazoa</taxon>
        <taxon>Ecdysozoa</taxon>
        <taxon>Arthropoda</taxon>
        <taxon>Hexapoda</taxon>
        <taxon>Insecta</taxon>
        <taxon>Pterygota</taxon>
        <taxon>Neoptera</taxon>
        <taxon>Endopterygota</taxon>
        <taxon>Coleoptera</taxon>
        <taxon>Polyphaga</taxon>
        <taxon>Elateriformia</taxon>
        <taxon>Elateroidea</taxon>
        <taxon>Elateridae</taxon>
        <taxon>Agrypninae</taxon>
        <taxon>Pyrophorini</taxon>
        <taxon>Ignelater</taxon>
    </lineage>
</organism>
<proteinExistence type="inferred from homology"/>
<dbReference type="GO" id="GO:0004867">
    <property type="term" value="F:serine-type endopeptidase inhibitor activity"/>
    <property type="evidence" value="ECO:0007669"/>
    <property type="project" value="UniProtKB-UniRule"/>
</dbReference>
<feature type="compositionally biased region" description="Polar residues" evidence="8">
    <location>
        <begin position="124"/>
        <end position="134"/>
    </location>
</feature>
<dbReference type="AlphaFoldDB" id="A0A8K0G7L1"/>
<dbReference type="InterPro" id="IPR036201">
    <property type="entry name" value="Pacifastin_dom_sf"/>
</dbReference>
<keyword evidence="5 7" id="KW-1015">Disulfide bond</keyword>
<evidence type="ECO:0000256" key="3">
    <source>
        <dbReference type="ARBA" id="ARBA00022690"/>
    </source>
</evidence>
<keyword evidence="2" id="KW-0964">Secreted</keyword>
<evidence type="ECO:0000256" key="2">
    <source>
        <dbReference type="ARBA" id="ARBA00022525"/>
    </source>
</evidence>
<evidence type="ECO:0000313" key="11">
    <source>
        <dbReference type="EMBL" id="KAF2894600.1"/>
    </source>
</evidence>
<dbReference type="PROSITE" id="PS51446">
    <property type="entry name" value="PACIFASTIN"/>
    <property type="match status" value="1"/>
</dbReference>
<evidence type="ECO:0000259" key="10">
    <source>
        <dbReference type="PROSITE" id="PS51446"/>
    </source>
</evidence>
<feature type="disulfide bond" evidence="7">
    <location>
        <begin position="39"/>
        <end position="57"/>
    </location>
</feature>
<dbReference type="SUPFAM" id="SSF57283">
    <property type="entry name" value="PMP inhibitors"/>
    <property type="match status" value="1"/>
</dbReference>